<evidence type="ECO:0000313" key="3">
    <source>
        <dbReference type="Proteomes" id="UP000036176"/>
    </source>
</evidence>
<name>A0A0J6WMJ5_MYCCU</name>
<evidence type="ECO:0000313" key="2">
    <source>
        <dbReference type="EMBL" id="KMO84580.1"/>
    </source>
</evidence>
<dbReference type="NCBIfam" id="NF005165">
    <property type="entry name" value="PRK06638.1-5"/>
    <property type="match status" value="1"/>
</dbReference>
<dbReference type="PANTHER" id="PTHR33269:SF19">
    <property type="entry name" value="NADH-QUINONE OXIDOREDUCTASE SUBUNIT J"/>
    <property type="match status" value="1"/>
</dbReference>
<evidence type="ECO:0000256" key="1">
    <source>
        <dbReference type="RuleBase" id="RU004429"/>
    </source>
</evidence>
<dbReference type="GO" id="GO:0008137">
    <property type="term" value="F:NADH dehydrogenase (ubiquinone) activity"/>
    <property type="evidence" value="ECO:0007669"/>
    <property type="project" value="UniProtKB-UniRule"/>
</dbReference>
<reference evidence="2 3" key="1">
    <citation type="journal article" date="2015" name="Genome Biol. Evol.">
        <title>Characterization of Three Mycobacterium spp. with Potential Use in Bioremediation by Genome Sequencing and Comparative Genomics.</title>
        <authorList>
            <person name="Das S."/>
            <person name="Pettersson B.M."/>
            <person name="Behra P.R."/>
            <person name="Ramesh M."/>
            <person name="Dasgupta S."/>
            <person name="Bhattacharya A."/>
            <person name="Kirsebom L.A."/>
        </authorList>
    </citation>
    <scope>NUCLEOTIDE SEQUENCE [LARGE SCALE GENOMIC DNA]</scope>
    <source>
        <strain evidence="2 3">DSM 44219</strain>
    </source>
</reference>
<comment type="caution">
    <text evidence="2">The sequence shown here is derived from an EMBL/GenBank/DDBJ whole genome shotgun (WGS) entry which is preliminary data.</text>
</comment>
<dbReference type="PANTHER" id="PTHR33269">
    <property type="entry name" value="NADH-UBIQUINONE OXIDOREDUCTASE CHAIN 6"/>
    <property type="match status" value="1"/>
</dbReference>
<keyword evidence="1" id="KW-0812">Transmembrane</keyword>
<dbReference type="EC" id="7.1.1.-" evidence="1"/>
<dbReference type="RefSeq" id="WP_048416595.1">
    <property type="nucleotide sequence ID" value="NZ_JYNX01000013.1"/>
</dbReference>
<keyword evidence="1" id="KW-0874">Quinone</keyword>
<comment type="subcellular location">
    <subcellularLocation>
        <location evidence="1">Cell membrane</location>
        <topology evidence="1">Multi-pass membrane protein</topology>
    </subcellularLocation>
</comment>
<comment type="function">
    <text evidence="1">NDH-1 shuttles electrons from NADH, via FMN and iron-sulfur (Fe-S) centers, to quinones in the respiratory chain. Couples the redox reaction to proton translocation (for every two electrons transferred, four hydrogen ions are translocated across the cytoplasmic membrane), and thus conserves the redox energy in a proton gradient.</text>
</comment>
<accession>A0A0J6WMJ5</accession>
<dbReference type="EMBL" id="JYNX01000013">
    <property type="protein sequence ID" value="KMO84580.1"/>
    <property type="molecule type" value="Genomic_DNA"/>
</dbReference>
<keyword evidence="1" id="KW-0472">Membrane</keyword>
<feature type="transmembrane region" description="Helical" evidence="1">
    <location>
        <begin position="27"/>
        <end position="47"/>
    </location>
</feature>
<keyword evidence="3" id="KW-1185">Reference proteome</keyword>
<sequence length="243" mass="25280">MGETVLFWVLAVVTVAGALGVVSAPKAVYSAISLAVTMIALAVLYIAQDAPFLGVVQVVVYTGAVMMLFLFVLMLIGVDSSESLVETLRGQRVAAIVIGVGFGVLLIAGIGTVSAAGFTGLSQANANGNVEGLAALIFTKYLWAFELTGALLITAALGAMVLAHRERFERRKTQRELAAERFAPGGHPTTLPNPGVYARHNAVDVPARLPDGTGSELSVSAILQLRPVPDDRGADHGGNGESR</sequence>
<dbReference type="GO" id="GO:0048038">
    <property type="term" value="F:quinone binding"/>
    <property type="evidence" value="ECO:0007669"/>
    <property type="project" value="UniProtKB-UniRule"/>
</dbReference>
<comment type="catalytic activity">
    <reaction evidence="1">
        <text>a quinone + NADH + 5 H(+)(in) = a quinol + NAD(+) + 4 H(+)(out)</text>
        <dbReference type="Rhea" id="RHEA:57888"/>
        <dbReference type="ChEBI" id="CHEBI:15378"/>
        <dbReference type="ChEBI" id="CHEBI:24646"/>
        <dbReference type="ChEBI" id="CHEBI:57540"/>
        <dbReference type="ChEBI" id="CHEBI:57945"/>
        <dbReference type="ChEBI" id="CHEBI:132124"/>
    </reaction>
</comment>
<feature type="transmembrane region" description="Helical" evidence="1">
    <location>
        <begin position="6"/>
        <end position="22"/>
    </location>
</feature>
<dbReference type="PATRIC" id="fig|1800.3.peg.457"/>
<dbReference type="OrthoDB" id="13239at2"/>
<dbReference type="Gene3D" id="1.20.120.1200">
    <property type="entry name" value="NADH-ubiquinone/plastoquinone oxidoreductase chain 6, subunit NuoJ"/>
    <property type="match status" value="1"/>
</dbReference>
<dbReference type="InterPro" id="IPR001457">
    <property type="entry name" value="NADH_UbQ/plastoQ_OxRdtase_su6"/>
</dbReference>
<dbReference type="Pfam" id="PF00499">
    <property type="entry name" value="Oxidored_q3"/>
    <property type="match status" value="1"/>
</dbReference>
<organism evidence="2 3">
    <name type="scientific">Mycolicibacterium chubuense</name>
    <name type="common">Mycobacterium chubuense</name>
    <dbReference type="NCBI Taxonomy" id="1800"/>
    <lineage>
        <taxon>Bacteria</taxon>
        <taxon>Bacillati</taxon>
        <taxon>Actinomycetota</taxon>
        <taxon>Actinomycetes</taxon>
        <taxon>Mycobacteriales</taxon>
        <taxon>Mycobacteriaceae</taxon>
        <taxon>Mycolicibacterium</taxon>
    </lineage>
</organism>
<feature type="transmembrane region" description="Helical" evidence="1">
    <location>
        <begin position="141"/>
        <end position="163"/>
    </location>
</feature>
<gene>
    <name evidence="2" type="ORF">MCHUDSM44219_00450</name>
</gene>
<dbReference type="AlphaFoldDB" id="A0A0J6WMJ5"/>
<proteinExistence type="inferred from homology"/>
<protein>
    <recommendedName>
        <fullName evidence="1">NADH-quinone oxidoreductase subunit J</fullName>
        <ecNumber evidence="1">7.1.1.-</ecNumber>
    </recommendedName>
</protein>
<dbReference type="GO" id="GO:0005886">
    <property type="term" value="C:plasma membrane"/>
    <property type="evidence" value="ECO:0007669"/>
    <property type="project" value="UniProtKB-SubCell"/>
</dbReference>
<keyword evidence="1" id="KW-0520">NAD</keyword>
<feature type="transmembrane region" description="Helical" evidence="1">
    <location>
        <begin position="59"/>
        <end position="81"/>
    </location>
</feature>
<dbReference type="Proteomes" id="UP000036176">
    <property type="component" value="Unassembled WGS sequence"/>
</dbReference>
<dbReference type="GO" id="GO:0016491">
    <property type="term" value="F:oxidoreductase activity"/>
    <property type="evidence" value="ECO:0007669"/>
    <property type="project" value="UniProtKB-KW"/>
</dbReference>
<feature type="transmembrane region" description="Helical" evidence="1">
    <location>
        <begin position="93"/>
        <end position="121"/>
    </location>
</feature>
<comment type="similarity">
    <text evidence="1">Belongs to the complex I subunit 6 family.</text>
</comment>
<dbReference type="InterPro" id="IPR042106">
    <property type="entry name" value="Nuo/plastoQ_OxRdtase_6_NuoJ"/>
</dbReference>
<keyword evidence="1" id="KW-1133">Transmembrane helix</keyword>
<keyword evidence="1" id="KW-1003">Cell membrane</keyword>
<keyword evidence="2" id="KW-0560">Oxidoreductase</keyword>